<dbReference type="Pfam" id="PF02518">
    <property type="entry name" value="HATPase_c"/>
    <property type="match status" value="1"/>
</dbReference>
<accession>A0ABX5TIK7</accession>
<dbReference type="InterPro" id="IPR005467">
    <property type="entry name" value="His_kinase_dom"/>
</dbReference>
<organism evidence="9 10">
    <name type="scientific">Caminibacter pacificus</name>
    <dbReference type="NCBI Taxonomy" id="1424653"/>
    <lineage>
        <taxon>Bacteria</taxon>
        <taxon>Pseudomonadati</taxon>
        <taxon>Campylobacterota</taxon>
        <taxon>Epsilonproteobacteria</taxon>
        <taxon>Nautiliales</taxon>
        <taxon>Nautiliaceae</taxon>
        <taxon>Caminibacter</taxon>
    </lineage>
</organism>
<proteinExistence type="predicted"/>
<keyword evidence="7" id="KW-1133">Transmembrane helix</keyword>
<dbReference type="InterPro" id="IPR003594">
    <property type="entry name" value="HATPase_dom"/>
</dbReference>
<dbReference type="PROSITE" id="PS50109">
    <property type="entry name" value="HIS_KIN"/>
    <property type="match status" value="1"/>
</dbReference>
<keyword evidence="7" id="KW-0472">Membrane</keyword>
<keyword evidence="6" id="KW-0902">Two-component regulatory system</keyword>
<dbReference type="PANTHER" id="PTHR45453">
    <property type="entry name" value="PHOSPHATE REGULON SENSOR PROTEIN PHOR"/>
    <property type="match status" value="1"/>
</dbReference>
<evidence type="ECO:0000256" key="6">
    <source>
        <dbReference type="ARBA" id="ARBA00023012"/>
    </source>
</evidence>
<feature type="transmembrane region" description="Helical" evidence="7">
    <location>
        <begin position="267"/>
        <end position="289"/>
    </location>
</feature>
<dbReference type="EC" id="2.7.13.3" evidence="2"/>
<feature type="domain" description="Histidine kinase" evidence="8">
    <location>
        <begin position="345"/>
        <end position="529"/>
    </location>
</feature>
<keyword evidence="5 9" id="KW-0418">Kinase</keyword>
<dbReference type="InterPro" id="IPR036890">
    <property type="entry name" value="HATPase_C_sf"/>
</dbReference>
<evidence type="ECO:0000256" key="4">
    <source>
        <dbReference type="ARBA" id="ARBA00022679"/>
    </source>
</evidence>
<dbReference type="PANTHER" id="PTHR45453:SF1">
    <property type="entry name" value="PHOSPHATE REGULON SENSOR PROTEIN PHOR"/>
    <property type="match status" value="1"/>
</dbReference>
<reference evidence="9" key="1">
    <citation type="submission" date="2019-06" db="EMBL/GenBank/DDBJ databases">
        <title>A comparative analysis of the Nautiliaceae.</title>
        <authorList>
            <person name="Grosche A."/>
            <person name="Smedile F."/>
            <person name="Vetriani C."/>
        </authorList>
    </citation>
    <scope>NUCLEOTIDE SEQUENCE</scope>
    <source>
        <strain evidence="9">TB6</strain>
    </source>
</reference>
<evidence type="ECO:0000256" key="3">
    <source>
        <dbReference type="ARBA" id="ARBA00022553"/>
    </source>
</evidence>
<comment type="catalytic activity">
    <reaction evidence="1">
        <text>ATP + protein L-histidine = ADP + protein N-phospho-L-histidine.</text>
        <dbReference type="EC" id="2.7.13.3"/>
    </reaction>
</comment>
<dbReference type="Proteomes" id="UP000298805">
    <property type="component" value="Chromosome"/>
</dbReference>
<dbReference type="RefSeq" id="WP_136779786.1">
    <property type="nucleotide sequence ID" value="NZ_CP027432.2"/>
</dbReference>
<evidence type="ECO:0000256" key="2">
    <source>
        <dbReference type="ARBA" id="ARBA00012438"/>
    </source>
</evidence>
<keyword evidence="10" id="KW-1185">Reference proteome</keyword>
<keyword evidence="7" id="KW-0812">Transmembrane</keyword>
<gene>
    <name evidence="9" type="ORF">C6V80_03200</name>
</gene>
<keyword evidence="4" id="KW-0808">Transferase</keyword>
<evidence type="ECO:0000256" key="1">
    <source>
        <dbReference type="ARBA" id="ARBA00000085"/>
    </source>
</evidence>
<sequence>MIFVFLLSLLFIGTAYIKIQNKYINSQKELIFYKIEYLSNNFLQEILKEYNLKKKEIIKAHKYLLSHLKKEDIQQIKKKLGPNFHIFVTNKNFVITHTTFKYDQNFSLAFVKDLLMSHKTIHVSPPICEPATTNFISFSDVYKNGIVTQIGYIYKNPKINYFKEQIKKIKQNNPFIKEITLYFIHPKTKYAQQCNIITPLYRKYTLKEMKEARKEGMKLYRALLKKNPIITKNAMYILSYNPFEKESYVILKIDINYAVFSERIKKMAAILIFTFIIISLIGTVIVLLINSTLKTLESFTQSIKNETVFKNNVEDKNLKEVITAYNNTLKKLQEAIKSKDDFIHFALHELATPISILTLYMDDYDELKPAIKKLYSSYKNMSYYIDKNHKRVKKINLKELVSKRIEYFKDIAKSENKKIIASLEDFYICANEEDMEILIDNNIKNALKYSTSEAIRINLKKNVLSFENGGIISDKEKIFKKFYREENVKGGFGLGLYIIKTIAEKYEIKIDVLSENKTVKFIYTLKESNENCSN</sequence>
<dbReference type="EMBL" id="CP027432">
    <property type="protein sequence ID" value="QCI28003.2"/>
    <property type="molecule type" value="Genomic_DNA"/>
</dbReference>
<dbReference type="Gene3D" id="1.10.287.130">
    <property type="match status" value="1"/>
</dbReference>
<evidence type="ECO:0000256" key="7">
    <source>
        <dbReference type="SAM" id="Phobius"/>
    </source>
</evidence>
<dbReference type="SMART" id="SM00387">
    <property type="entry name" value="HATPase_c"/>
    <property type="match status" value="1"/>
</dbReference>
<dbReference type="SUPFAM" id="SSF55874">
    <property type="entry name" value="ATPase domain of HSP90 chaperone/DNA topoisomerase II/histidine kinase"/>
    <property type="match status" value="1"/>
</dbReference>
<protein>
    <recommendedName>
        <fullName evidence="2">histidine kinase</fullName>
        <ecNumber evidence="2">2.7.13.3</ecNumber>
    </recommendedName>
</protein>
<dbReference type="Gene3D" id="3.30.565.10">
    <property type="entry name" value="Histidine kinase-like ATPase, C-terminal domain"/>
    <property type="match status" value="1"/>
</dbReference>
<name>A0ABX5TIK7_9BACT</name>
<evidence type="ECO:0000313" key="10">
    <source>
        <dbReference type="Proteomes" id="UP000298805"/>
    </source>
</evidence>
<evidence type="ECO:0000256" key="5">
    <source>
        <dbReference type="ARBA" id="ARBA00022777"/>
    </source>
</evidence>
<keyword evidence="3" id="KW-0597">Phosphoprotein</keyword>
<dbReference type="SUPFAM" id="SSF47384">
    <property type="entry name" value="Homodimeric domain of signal transducing histidine kinase"/>
    <property type="match status" value="1"/>
</dbReference>
<evidence type="ECO:0000259" key="8">
    <source>
        <dbReference type="PROSITE" id="PS50109"/>
    </source>
</evidence>
<dbReference type="InterPro" id="IPR036097">
    <property type="entry name" value="HisK_dim/P_sf"/>
</dbReference>
<dbReference type="GO" id="GO:0016301">
    <property type="term" value="F:kinase activity"/>
    <property type="evidence" value="ECO:0007669"/>
    <property type="project" value="UniProtKB-KW"/>
</dbReference>
<dbReference type="InterPro" id="IPR050351">
    <property type="entry name" value="BphY/WalK/GraS-like"/>
</dbReference>
<evidence type="ECO:0000313" key="9">
    <source>
        <dbReference type="EMBL" id="QCI28003.2"/>
    </source>
</evidence>